<dbReference type="SUPFAM" id="SSF53850">
    <property type="entry name" value="Periplasmic binding protein-like II"/>
    <property type="match status" value="1"/>
</dbReference>
<evidence type="ECO:0000259" key="5">
    <source>
        <dbReference type="PROSITE" id="PS50931"/>
    </source>
</evidence>
<dbReference type="InterPro" id="IPR058163">
    <property type="entry name" value="LysR-type_TF_proteobact-type"/>
</dbReference>
<comment type="similarity">
    <text evidence="1">Belongs to the LysR transcriptional regulatory family.</text>
</comment>
<dbReference type="RefSeq" id="WP_148814829.1">
    <property type="nucleotide sequence ID" value="NZ_CP043046.1"/>
</dbReference>
<dbReference type="PANTHER" id="PTHR30537">
    <property type="entry name" value="HTH-TYPE TRANSCRIPTIONAL REGULATOR"/>
    <property type="match status" value="1"/>
</dbReference>
<keyword evidence="3" id="KW-0238">DNA-binding</keyword>
<dbReference type="Gene3D" id="1.10.10.10">
    <property type="entry name" value="Winged helix-like DNA-binding domain superfamily/Winged helix DNA-binding domain"/>
    <property type="match status" value="1"/>
</dbReference>
<dbReference type="OrthoDB" id="9810065at2"/>
<dbReference type="InterPro" id="IPR000847">
    <property type="entry name" value="LysR_HTH_N"/>
</dbReference>
<keyword evidence="4" id="KW-0804">Transcription</keyword>
<dbReference type="InterPro" id="IPR036390">
    <property type="entry name" value="WH_DNA-bd_sf"/>
</dbReference>
<dbReference type="EMBL" id="CP043046">
    <property type="protein sequence ID" value="QEI06329.1"/>
    <property type="molecule type" value="Genomic_DNA"/>
</dbReference>
<evidence type="ECO:0000256" key="2">
    <source>
        <dbReference type="ARBA" id="ARBA00023015"/>
    </source>
</evidence>
<evidence type="ECO:0000256" key="4">
    <source>
        <dbReference type="ARBA" id="ARBA00023163"/>
    </source>
</evidence>
<keyword evidence="7" id="KW-1185">Reference proteome</keyword>
<proteinExistence type="inferred from homology"/>
<protein>
    <submittedName>
        <fullName evidence="6">LysR family transcriptional regulator</fullName>
    </submittedName>
</protein>
<dbReference type="PROSITE" id="PS50931">
    <property type="entry name" value="HTH_LYSR"/>
    <property type="match status" value="1"/>
</dbReference>
<feature type="domain" description="HTH lysR-type" evidence="5">
    <location>
        <begin position="1"/>
        <end position="58"/>
    </location>
</feature>
<keyword evidence="2" id="KW-0805">Transcription regulation</keyword>
<dbReference type="Proteomes" id="UP000325161">
    <property type="component" value="Chromosome"/>
</dbReference>
<dbReference type="KEGG" id="pacr:FXN63_11170"/>
<dbReference type="SUPFAM" id="SSF46785">
    <property type="entry name" value="Winged helix' DNA-binding domain"/>
    <property type="match status" value="1"/>
</dbReference>
<dbReference type="CDD" id="cd08422">
    <property type="entry name" value="PBP2_CrgA_like"/>
    <property type="match status" value="1"/>
</dbReference>
<organism evidence="6 7">
    <name type="scientific">Pigmentiphaga aceris</name>
    <dbReference type="NCBI Taxonomy" id="1940612"/>
    <lineage>
        <taxon>Bacteria</taxon>
        <taxon>Pseudomonadati</taxon>
        <taxon>Pseudomonadota</taxon>
        <taxon>Betaproteobacteria</taxon>
        <taxon>Burkholderiales</taxon>
        <taxon>Alcaligenaceae</taxon>
        <taxon>Pigmentiphaga</taxon>
    </lineage>
</organism>
<sequence>MDLLALTDFNLVARHGGFGRAARATGRPKATLSRRVAELESGLGVRLFERGARVLKLTHEGRALHEKTSVLLTELEETATEISSGGQMPRGRLRISAPMLFSQVAMGKLAAGFALRYPEVRLEVTTEDRSVDLVEEAYDLVIRVNPAPDENLVGRIFLRDRQVVVASPGLVQASGGAVPAVMHGTGDTRTSWDVENPSGPSRIAVEPVLHLASLLMVRDAVRAGVGAARLPISLVSHDLAVGTLVHWGDVPGPEIALWALYPSRRLLSVRVSAFLEYLREAFPEGTAEELAAYVGA</sequence>
<dbReference type="Gene3D" id="3.40.190.290">
    <property type="match status" value="1"/>
</dbReference>
<dbReference type="Pfam" id="PF00126">
    <property type="entry name" value="HTH_1"/>
    <property type="match status" value="1"/>
</dbReference>
<name>A0A5C0AV81_9BURK</name>
<dbReference type="GO" id="GO:0003700">
    <property type="term" value="F:DNA-binding transcription factor activity"/>
    <property type="evidence" value="ECO:0007669"/>
    <property type="project" value="InterPro"/>
</dbReference>
<accession>A0A5C0AV81</accession>
<dbReference type="Pfam" id="PF03466">
    <property type="entry name" value="LysR_substrate"/>
    <property type="match status" value="1"/>
</dbReference>
<evidence type="ECO:0000256" key="1">
    <source>
        <dbReference type="ARBA" id="ARBA00009437"/>
    </source>
</evidence>
<dbReference type="InterPro" id="IPR005119">
    <property type="entry name" value="LysR_subst-bd"/>
</dbReference>
<dbReference type="GO" id="GO:0003677">
    <property type="term" value="F:DNA binding"/>
    <property type="evidence" value="ECO:0007669"/>
    <property type="project" value="UniProtKB-KW"/>
</dbReference>
<evidence type="ECO:0000313" key="7">
    <source>
        <dbReference type="Proteomes" id="UP000325161"/>
    </source>
</evidence>
<gene>
    <name evidence="6" type="ORF">FXN63_11170</name>
</gene>
<dbReference type="AlphaFoldDB" id="A0A5C0AV81"/>
<evidence type="ECO:0000313" key="6">
    <source>
        <dbReference type="EMBL" id="QEI06329.1"/>
    </source>
</evidence>
<dbReference type="PANTHER" id="PTHR30537:SF5">
    <property type="entry name" value="HTH-TYPE TRANSCRIPTIONAL ACTIVATOR TTDR-RELATED"/>
    <property type="match status" value="1"/>
</dbReference>
<dbReference type="InterPro" id="IPR036388">
    <property type="entry name" value="WH-like_DNA-bd_sf"/>
</dbReference>
<reference evidence="6 7" key="1">
    <citation type="submission" date="2019-08" db="EMBL/GenBank/DDBJ databases">
        <title>Amphibian skin-associated Pigmentiphaga: genome sequence and occurrence across geography and hosts.</title>
        <authorList>
            <person name="Bletz M.C."/>
            <person name="Bunk B."/>
            <person name="Sproeer C."/>
            <person name="Biwer P."/>
            <person name="Reiter S."/>
            <person name="Rabemananjara F.C.E."/>
            <person name="Schulz S."/>
            <person name="Overmann J."/>
            <person name="Vences M."/>
        </authorList>
    </citation>
    <scope>NUCLEOTIDE SEQUENCE [LARGE SCALE GENOMIC DNA]</scope>
    <source>
        <strain evidence="6 7">Mada1488</strain>
    </source>
</reference>
<evidence type="ECO:0000256" key="3">
    <source>
        <dbReference type="ARBA" id="ARBA00023125"/>
    </source>
</evidence>